<evidence type="ECO:0000256" key="2">
    <source>
        <dbReference type="SAM" id="MobiDB-lite"/>
    </source>
</evidence>
<protein>
    <submittedName>
        <fullName evidence="3">Uncharacterized protein</fullName>
    </submittedName>
</protein>
<evidence type="ECO:0000313" key="4">
    <source>
        <dbReference type="Proteomes" id="UP000001568"/>
    </source>
</evidence>
<dbReference type="InterPro" id="IPR008862">
    <property type="entry name" value="Tcp11"/>
</dbReference>
<dbReference type="HOGENOM" id="CLU_006472_1_0_1"/>
<comment type="similarity">
    <text evidence="1">Belongs to the TCP11 family.</text>
</comment>
<dbReference type="AlphaFoldDB" id="A4RWT3"/>
<keyword evidence="4" id="KW-1185">Reference proteome</keyword>
<evidence type="ECO:0000256" key="1">
    <source>
        <dbReference type="ARBA" id="ARBA00010954"/>
    </source>
</evidence>
<dbReference type="GeneID" id="5001652"/>
<feature type="compositionally biased region" description="Basic and acidic residues" evidence="2">
    <location>
        <begin position="166"/>
        <end position="181"/>
    </location>
</feature>
<dbReference type="PANTHER" id="PTHR12832:SF11">
    <property type="entry name" value="LD23868P"/>
    <property type="match status" value="1"/>
</dbReference>
<dbReference type="KEGG" id="olu:OSTLU_31448"/>
<dbReference type="Pfam" id="PF05794">
    <property type="entry name" value="Tcp11"/>
    <property type="match status" value="1"/>
</dbReference>
<dbReference type="RefSeq" id="XP_001417387.1">
    <property type="nucleotide sequence ID" value="XM_001417350.1"/>
</dbReference>
<dbReference type="PANTHER" id="PTHR12832">
    <property type="entry name" value="TESTIS-SPECIFIC PROTEIN PBS13 T-COMPLEX 11"/>
    <property type="match status" value="1"/>
</dbReference>
<name>A4RWT3_OSTLU</name>
<dbReference type="OrthoDB" id="276323at2759"/>
<dbReference type="Proteomes" id="UP000001568">
    <property type="component" value="Chromosome 4"/>
</dbReference>
<dbReference type="EMBL" id="CP000584">
    <property type="protein sequence ID" value="ABO95680.1"/>
    <property type="molecule type" value="Genomic_DNA"/>
</dbReference>
<sequence>MVLSAYMICYHADVVLGGSNAKEVPCEETSLIDSSKALVNAFDALALTMSRSGTFTATITNAFERAWHTWTADFKIWKSKDAFSLTQELIRIGVAMESSMIRVCGARGALDSTVDLGEERNAIRSAQSHDRALLREKVFTLSGKSAVDEFDAMITRVRAAGLSDEESARAKDTRTDRLDERRRKREATSAQIAAAIEKDKERARQQMAGEENVVSNFVEMQKDQILHELMLDPEWKLRAPPKSPVEDDPVREQVVQIMKKAFWDMVYESLVHDTIDTSIVRARIFEWKDAIIDDTLILDRQTTESLELIQNSLSLIDVNYLEASILRMESTPTDTSEALRTSLDHGYTALNALANGSVKDDLSAAFDNLTRELETATNADKFTLSRAIADALAFLFDFRERIHQSMSLEAANEAIDALRETLAVMPDGIEYATTRFLHRFDVKVGETELALAFPRTCAWLESVVEELPTLDATFAPLLDSLNVDRWRGVRLRSGFETRAEGAQKTSSEVISSTLHPTRVMSVNGVCRVAFARLVTNPNAMIQDFIPETLENDVQRIDYFCREFQNIQTLAACLMLSTQLCRLEVFVDVDALIDRVAVLLSSERDLPAMSRVAEVLSATLPTSDGAQTITNMLRKLTGSDDCANPMSVAIIKAIRSALTIRLLHGFEGEAVDRACDARLAAVFASRLRPRVDAIARDAARVINLHATVRAPVVSALVNDLLARDDEI</sequence>
<dbReference type="GO" id="GO:0007165">
    <property type="term" value="P:signal transduction"/>
    <property type="evidence" value="ECO:0007669"/>
    <property type="project" value="TreeGrafter"/>
</dbReference>
<proteinExistence type="inferred from homology"/>
<dbReference type="eggNOG" id="KOG1981">
    <property type="taxonomic scope" value="Eukaryota"/>
</dbReference>
<reference evidence="3 4" key="1">
    <citation type="journal article" date="2007" name="Proc. Natl. Acad. Sci. U.S.A.">
        <title>The tiny eukaryote Ostreococcus provides genomic insights into the paradox of plankton speciation.</title>
        <authorList>
            <person name="Palenik B."/>
            <person name="Grimwood J."/>
            <person name="Aerts A."/>
            <person name="Rouze P."/>
            <person name="Salamov A."/>
            <person name="Putnam N."/>
            <person name="Dupont C."/>
            <person name="Jorgensen R."/>
            <person name="Derelle E."/>
            <person name="Rombauts S."/>
            <person name="Zhou K."/>
            <person name="Otillar R."/>
            <person name="Merchant S.S."/>
            <person name="Podell S."/>
            <person name="Gaasterland T."/>
            <person name="Napoli C."/>
            <person name="Gendler K."/>
            <person name="Manuell A."/>
            <person name="Tai V."/>
            <person name="Vallon O."/>
            <person name="Piganeau G."/>
            <person name="Jancek S."/>
            <person name="Heijde M."/>
            <person name="Jabbari K."/>
            <person name="Bowler C."/>
            <person name="Lohr M."/>
            <person name="Robbens S."/>
            <person name="Werner G."/>
            <person name="Dubchak I."/>
            <person name="Pazour G.J."/>
            <person name="Ren Q."/>
            <person name="Paulsen I."/>
            <person name="Delwiche C."/>
            <person name="Schmutz J."/>
            <person name="Rokhsar D."/>
            <person name="Van de Peer Y."/>
            <person name="Moreau H."/>
            <person name="Grigoriev I.V."/>
        </authorList>
    </citation>
    <scope>NUCLEOTIDE SEQUENCE [LARGE SCALE GENOMIC DNA]</scope>
    <source>
        <strain evidence="3 4">CCE9901</strain>
    </source>
</reference>
<organism evidence="3 4">
    <name type="scientific">Ostreococcus lucimarinus (strain CCE9901)</name>
    <dbReference type="NCBI Taxonomy" id="436017"/>
    <lineage>
        <taxon>Eukaryota</taxon>
        <taxon>Viridiplantae</taxon>
        <taxon>Chlorophyta</taxon>
        <taxon>Mamiellophyceae</taxon>
        <taxon>Mamiellales</taxon>
        <taxon>Bathycoccaceae</taxon>
        <taxon>Ostreococcus</taxon>
    </lineage>
</organism>
<dbReference type="Gramene" id="ABO95680">
    <property type="protein sequence ID" value="ABO95680"/>
    <property type="gene ID" value="OSTLU_31448"/>
</dbReference>
<evidence type="ECO:0000313" key="3">
    <source>
        <dbReference type="EMBL" id="ABO95680.1"/>
    </source>
</evidence>
<gene>
    <name evidence="3" type="ORF">OSTLU_31448</name>
</gene>
<feature type="region of interest" description="Disordered" evidence="2">
    <location>
        <begin position="163"/>
        <end position="189"/>
    </location>
</feature>
<accession>A4RWT3</accession>
<dbReference type="OMA" id="VHCTFRG"/>